<keyword evidence="1" id="KW-0732">Signal</keyword>
<feature type="signal peptide" evidence="1">
    <location>
        <begin position="1"/>
        <end position="16"/>
    </location>
</feature>
<dbReference type="RefSeq" id="WP_138722556.1">
    <property type="nucleotide sequence ID" value="NZ_SSHJ02000005.1"/>
</dbReference>
<protein>
    <recommendedName>
        <fullName evidence="4">Lipoprotein</fullName>
    </recommendedName>
</protein>
<evidence type="ECO:0000256" key="1">
    <source>
        <dbReference type="SAM" id="SignalP"/>
    </source>
</evidence>
<evidence type="ECO:0008006" key="4">
    <source>
        <dbReference type="Google" id="ProtNLM"/>
    </source>
</evidence>
<gene>
    <name evidence="2" type="ORF">E6A44_007715</name>
</gene>
<evidence type="ECO:0000313" key="3">
    <source>
        <dbReference type="Proteomes" id="UP001517247"/>
    </source>
</evidence>
<dbReference type="PROSITE" id="PS51257">
    <property type="entry name" value="PROKAR_LIPOPROTEIN"/>
    <property type="match status" value="1"/>
</dbReference>
<keyword evidence="3" id="KW-1185">Reference proteome</keyword>
<name>A0ABW9J5S0_9SPHI</name>
<feature type="chain" id="PRO_5047268102" description="Lipoprotein" evidence="1">
    <location>
        <begin position="17"/>
        <end position="118"/>
    </location>
</feature>
<dbReference type="Proteomes" id="UP001517247">
    <property type="component" value="Unassembled WGS sequence"/>
</dbReference>
<proteinExistence type="predicted"/>
<dbReference type="EMBL" id="SSHJ02000005">
    <property type="protein sequence ID" value="MFN0255454.1"/>
    <property type="molecule type" value="Genomic_DNA"/>
</dbReference>
<comment type="caution">
    <text evidence="2">The sequence shown here is derived from an EMBL/GenBank/DDBJ whole genome shotgun (WGS) entry which is preliminary data.</text>
</comment>
<accession>A0ABW9J5S0</accession>
<sequence length="118" mass="13347">MKKIILLVAMIITVMACDKSATSIKVSKTIERYELLAEYPNRKEKRLKEYLKVAFGNDSLLLNEGVGAGKEVKLASGTVFYLRHNPNKLEIEMLKEKNSTKGYQFFDEMASGIKKALN</sequence>
<evidence type="ECO:0000313" key="2">
    <source>
        <dbReference type="EMBL" id="MFN0255454.1"/>
    </source>
</evidence>
<organism evidence="2 3">
    <name type="scientific">Pedobacter ureilyticus</name>
    <dbReference type="NCBI Taxonomy" id="1393051"/>
    <lineage>
        <taxon>Bacteria</taxon>
        <taxon>Pseudomonadati</taxon>
        <taxon>Bacteroidota</taxon>
        <taxon>Sphingobacteriia</taxon>
        <taxon>Sphingobacteriales</taxon>
        <taxon>Sphingobacteriaceae</taxon>
        <taxon>Pedobacter</taxon>
    </lineage>
</organism>
<reference evidence="2 3" key="1">
    <citation type="submission" date="2024-12" db="EMBL/GenBank/DDBJ databases">
        <authorList>
            <person name="Hu S."/>
        </authorList>
    </citation>
    <scope>NUCLEOTIDE SEQUENCE [LARGE SCALE GENOMIC DNA]</scope>
    <source>
        <strain evidence="2 3">THG-T11</strain>
    </source>
</reference>